<dbReference type="OrthoDB" id="2693410at2759"/>
<dbReference type="EMBL" id="JABBWG010000007">
    <property type="protein sequence ID" value="KAG1820892.1"/>
    <property type="molecule type" value="Genomic_DNA"/>
</dbReference>
<feature type="compositionally biased region" description="Basic and acidic residues" evidence="1">
    <location>
        <begin position="124"/>
        <end position="157"/>
    </location>
</feature>
<proteinExistence type="predicted"/>
<gene>
    <name evidence="2" type="ORF">BJ212DRAFT_1297384</name>
</gene>
<protein>
    <submittedName>
        <fullName evidence="2">Uncharacterized protein</fullName>
    </submittedName>
</protein>
<sequence length="234" mass="27174">MCAQFTRDWLLKELRRHQLDYKCCVDPGEGLADEKEDGTKTEEDEVGRNEREDAKEDDTKTDEQDSSHHEGEKDNAKTDDEESTHYEDDPKTNVAMAIQHTFETKKTMTQRLMKISAMQVTTKTKTDEHEAITNDHHEDTKEDEDKGYTSHDDKDEASVFGDADNEFEVKYDAEEVMMVISVCSDDPVSLQTRPTQAQMDMMTTLFSQLPQWFRRLQRLAQRRHTQTTIELARS</sequence>
<comment type="caution">
    <text evidence="2">The sequence shown here is derived from an EMBL/GenBank/DDBJ whole genome shotgun (WGS) entry which is preliminary data.</text>
</comment>
<dbReference type="RefSeq" id="XP_041195959.1">
    <property type="nucleotide sequence ID" value="XM_041332583.1"/>
</dbReference>
<reference evidence="2" key="1">
    <citation type="journal article" date="2020" name="New Phytol.">
        <title>Comparative genomics reveals dynamic genome evolution in host specialist ectomycorrhizal fungi.</title>
        <authorList>
            <person name="Lofgren L.A."/>
            <person name="Nguyen N.H."/>
            <person name="Vilgalys R."/>
            <person name="Ruytinx J."/>
            <person name="Liao H.L."/>
            <person name="Branco S."/>
            <person name="Kuo A."/>
            <person name="LaButti K."/>
            <person name="Lipzen A."/>
            <person name="Andreopoulos W."/>
            <person name="Pangilinan J."/>
            <person name="Riley R."/>
            <person name="Hundley H."/>
            <person name="Na H."/>
            <person name="Barry K."/>
            <person name="Grigoriev I.V."/>
            <person name="Stajich J.E."/>
            <person name="Kennedy P.G."/>
        </authorList>
    </citation>
    <scope>NUCLEOTIDE SEQUENCE</scope>
    <source>
        <strain evidence="2">MN1</strain>
    </source>
</reference>
<evidence type="ECO:0000256" key="1">
    <source>
        <dbReference type="SAM" id="MobiDB-lite"/>
    </source>
</evidence>
<dbReference type="Proteomes" id="UP000807769">
    <property type="component" value="Unassembled WGS sequence"/>
</dbReference>
<name>A0A9P7EGR8_9AGAM</name>
<feature type="compositionally biased region" description="Basic and acidic residues" evidence="1">
    <location>
        <begin position="37"/>
        <end position="91"/>
    </location>
</feature>
<dbReference type="AlphaFoldDB" id="A0A9P7EGR8"/>
<evidence type="ECO:0000313" key="3">
    <source>
        <dbReference type="Proteomes" id="UP000807769"/>
    </source>
</evidence>
<evidence type="ECO:0000313" key="2">
    <source>
        <dbReference type="EMBL" id="KAG1820892.1"/>
    </source>
</evidence>
<feature type="region of interest" description="Disordered" evidence="1">
    <location>
        <begin position="121"/>
        <end position="158"/>
    </location>
</feature>
<organism evidence="2 3">
    <name type="scientific">Suillus subaureus</name>
    <dbReference type="NCBI Taxonomy" id="48587"/>
    <lineage>
        <taxon>Eukaryota</taxon>
        <taxon>Fungi</taxon>
        <taxon>Dikarya</taxon>
        <taxon>Basidiomycota</taxon>
        <taxon>Agaricomycotina</taxon>
        <taxon>Agaricomycetes</taxon>
        <taxon>Agaricomycetidae</taxon>
        <taxon>Boletales</taxon>
        <taxon>Suillineae</taxon>
        <taxon>Suillaceae</taxon>
        <taxon>Suillus</taxon>
    </lineage>
</organism>
<feature type="region of interest" description="Disordered" evidence="1">
    <location>
        <begin position="24"/>
        <end position="93"/>
    </location>
</feature>
<keyword evidence="3" id="KW-1185">Reference proteome</keyword>
<dbReference type="GeneID" id="64626600"/>
<accession>A0A9P7EGR8</accession>